<name>L0AZS2_THEEQ</name>
<gene>
    <name evidence="1" type="ORF">BEWA_001650</name>
</gene>
<dbReference type="Proteomes" id="UP000031512">
    <property type="component" value="Chromosome 3"/>
</dbReference>
<evidence type="ECO:0000313" key="2">
    <source>
        <dbReference type="Proteomes" id="UP000031512"/>
    </source>
</evidence>
<dbReference type="AlphaFoldDB" id="L0AZS2"/>
<accession>L0AZS2</accession>
<dbReference type="EMBL" id="CP001670">
    <property type="protein sequence ID" value="AFZ80758.1"/>
    <property type="molecule type" value="Genomic_DNA"/>
</dbReference>
<dbReference type="VEuPathDB" id="PiroplasmaDB:BEWA_001650"/>
<sequence>MEDGSVYYYANPGGKDERWCVGKLPSSHKVEDIGKILKEIGDPDGSSQIRDGAVFQRTTSSSGTVRLYLRTLPTMPVSPDKVVIMRNTP</sequence>
<proteinExistence type="predicted"/>
<dbReference type="GeneID" id="15805604"/>
<dbReference type="KEGG" id="beq:BEWA_001650"/>
<evidence type="ECO:0000313" key="1">
    <source>
        <dbReference type="EMBL" id="AFZ80758.1"/>
    </source>
</evidence>
<reference evidence="1 2" key="1">
    <citation type="journal article" date="2012" name="BMC Genomics">
        <title>Comparative genomic analysis and phylogenetic position of Theileria equi.</title>
        <authorList>
            <person name="Kappmeyer L.S."/>
            <person name="Thiagarajan M."/>
            <person name="Herndon D.R."/>
            <person name="Ramsay J.D."/>
            <person name="Caler E."/>
            <person name="Djikeng A."/>
            <person name="Gillespie J.J."/>
            <person name="Lau A.O."/>
            <person name="Roalson E.H."/>
            <person name="Silva J.C."/>
            <person name="Silva M.G."/>
            <person name="Suarez C.E."/>
            <person name="Ueti M.W."/>
            <person name="Nene V.M."/>
            <person name="Mealey R.H."/>
            <person name="Knowles D.P."/>
            <person name="Brayton K.A."/>
        </authorList>
    </citation>
    <scope>NUCLEOTIDE SEQUENCE [LARGE SCALE GENOMIC DNA]</scope>
    <source>
        <strain evidence="1 2">WA</strain>
    </source>
</reference>
<protein>
    <submittedName>
        <fullName evidence="1">Uncharacterized protein</fullName>
    </submittedName>
</protein>
<organism evidence="1 2">
    <name type="scientific">Theileria equi strain WA</name>
    <dbReference type="NCBI Taxonomy" id="1537102"/>
    <lineage>
        <taxon>Eukaryota</taxon>
        <taxon>Sar</taxon>
        <taxon>Alveolata</taxon>
        <taxon>Apicomplexa</taxon>
        <taxon>Aconoidasida</taxon>
        <taxon>Piroplasmida</taxon>
        <taxon>Theileriidae</taxon>
        <taxon>Theileria</taxon>
    </lineage>
</organism>
<dbReference type="RefSeq" id="XP_004830424.1">
    <property type="nucleotide sequence ID" value="XM_004830367.1"/>
</dbReference>
<keyword evidence="2" id="KW-1185">Reference proteome</keyword>